<dbReference type="RefSeq" id="WP_112567695.1">
    <property type="nucleotide sequence ID" value="NZ_CP043450.1"/>
</dbReference>
<dbReference type="EMBL" id="CP043450">
    <property type="protein sequence ID" value="QEM11681.1"/>
    <property type="molecule type" value="Genomic_DNA"/>
</dbReference>
<keyword evidence="4" id="KW-0418">Kinase</keyword>
<dbReference type="SUPFAM" id="SSF63829">
    <property type="entry name" value="Calcium-dependent phosphotriesterase"/>
    <property type="match status" value="4"/>
</dbReference>
<evidence type="ECO:0000256" key="1">
    <source>
        <dbReference type="ARBA" id="ARBA00022553"/>
    </source>
</evidence>
<keyword evidence="2" id="KW-0472">Membrane</keyword>
<reference evidence="4" key="1">
    <citation type="submission" date="2019-08" db="EMBL/GenBank/DDBJ databases">
        <title>Comparative genome analysis confer to the adaptation heavy metal polluted environment.</title>
        <authorList>
            <person name="Li Y."/>
        </authorList>
    </citation>
    <scope>NUCLEOTIDE SEQUENCE [LARGE SCALE GENOMIC DNA]</scope>
    <source>
        <strain evidence="4">P1</strain>
    </source>
</reference>
<dbReference type="InterPro" id="IPR015943">
    <property type="entry name" value="WD40/YVTN_repeat-like_dom_sf"/>
</dbReference>
<proteinExistence type="predicted"/>
<dbReference type="AlphaFoldDB" id="A0A5C1I3E5"/>
<gene>
    <name evidence="4" type="ORF">DEO27_017150</name>
</gene>
<organism evidence="4 5">
    <name type="scientific">Mucilaginibacter rubeus</name>
    <dbReference type="NCBI Taxonomy" id="2027860"/>
    <lineage>
        <taxon>Bacteria</taxon>
        <taxon>Pseudomonadati</taxon>
        <taxon>Bacteroidota</taxon>
        <taxon>Sphingobacteriia</taxon>
        <taxon>Sphingobacteriales</taxon>
        <taxon>Sphingobacteriaceae</taxon>
        <taxon>Mucilaginibacter</taxon>
    </lineage>
</organism>
<dbReference type="InterPro" id="IPR011110">
    <property type="entry name" value="Reg_prop"/>
</dbReference>
<keyword evidence="5" id="KW-1185">Reference proteome</keyword>
<dbReference type="PANTHER" id="PTHR43547:SF2">
    <property type="entry name" value="HYBRID SIGNAL TRANSDUCTION HISTIDINE KINASE C"/>
    <property type="match status" value="1"/>
</dbReference>
<dbReference type="Pfam" id="PF07730">
    <property type="entry name" value="HisKA_3"/>
    <property type="match status" value="1"/>
</dbReference>
<dbReference type="InterPro" id="IPR005467">
    <property type="entry name" value="His_kinase_dom"/>
</dbReference>
<dbReference type="InterPro" id="IPR013783">
    <property type="entry name" value="Ig-like_fold"/>
</dbReference>
<dbReference type="GO" id="GO:0016020">
    <property type="term" value="C:membrane"/>
    <property type="evidence" value="ECO:0007669"/>
    <property type="project" value="InterPro"/>
</dbReference>
<evidence type="ECO:0000256" key="2">
    <source>
        <dbReference type="SAM" id="Phobius"/>
    </source>
</evidence>
<dbReference type="Gene3D" id="3.30.565.10">
    <property type="entry name" value="Histidine kinase-like ATPase, C-terminal domain"/>
    <property type="match status" value="1"/>
</dbReference>
<dbReference type="InterPro" id="IPR011712">
    <property type="entry name" value="Sig_transdc_His_kin_sub3_dim/P"/>
</dbReference>
<dbReference type="CDD" id="cd16917">
    <property type="entry name" value="HATPase_UhpB-NarQ-NarX-like"/>
    <property type="match status" value="1"/>
</dbReference>
<name>A0A5C1I3E5_9SPHI</name>
<dbReference type="InterPro" id="IPR003594">
    <property type="entry name" value="HATPase_dom"/>
</dbReference>
<dbReference type="Pfam" id="PF07494">
    <property type="entry name" value="Reg_prop"/>
    <property type="match status" value="5"/>
</dbReference>
<dbReference type="SUPFAM" id="SSF55874">
    <property type="entry name" value="ATPase domain of HSP90 chaperone/DNA topoisomerase II/histidine kinase"/>
    <property type="match status" value="1"/>
</dbReference>
<dbReference type="InterPro" id="IPR036890">
    <property type="entry name" value="HATPase_C_sf"/>
</dbReference>
<dbReference type="Gene3D" id="2.60.40.10">
    <property type="entry name" value="Immunoglobulins"/>
    <property type="match status" value="1"/>
</dbReference>
<protein>
    <submittedName>
        <fullName evidence="4">Histidine kinase</fullName>
    </submittedName>
</protein>
<keyword evidence="2" id="KW-1133">Transmembrane helix</keyword>
<dbReference type="Proteomes" id="UP000251402">
    <property type="component" value="Chromosome"/>
</dbReference>
<feature type="transmembrane region" description="Helical" evidence="2">
    <location>
        <begin position="789"/>
        <end position="807"/>
    </location>
</feature>
<sequence length="1027" mass="116932">MKPFVLFIAEIFLWLLLTGFSISCPASTPFFRNIGTEYGLSHPKVNCILQDKRGFLWFGTEDGLNRYDGHFFTVYKNQPNDTTCVSGNIITDLLEDKAGNLWIATADGGITRYDYHLEASKQFKQYKFNAHKPGGIPENHINKIAEDNDGNLWLATSNSFVVRLNKKSERFDVPVKSGGRDILSLAMAGADTLWAGREDGGLLKINTHTLGFRIDKHYIGTDGKLPRSSIASIFKDRSNRMWYGDRDKKLYTYQLHTGIEQVFLPGGAEKKIPRDVIASFAIDKQGKIWMGTQGSGVTTFDPAEMQFITYRHTDQEGSLVDDHINVVFTDRSGIIWIGTDNGISIYDPVYSPFNQYNLPKPAKKDIYIFDFYRNPKDNALWIATSEGIYIKHSKSDNYEHRIVAYKGNALSVTKFYVDNDGTFYLGTDYSLFRYNPVLNRATLLPNTNDDMLMKRLMGSRIVSIVRDTIGNHPALVVSPYGHYLTYYDFVDKKWISGIAQEGIKRLNVKDNVVKKFYKDKNGTLWLATDKYGLGALQQGATIFSYFTNDIYDHESISSNDVYDIEGDRKGNLWISTYGGGLNYFNKNELRFSHIPGSSNLTEGICSDARGNLWMICNGHMHEYNPETRVYSCYDLPDLKSNGGVKGYMYRDCRGNLYAAGRNFYIEFNPVGIGKIENEPDVYFTDFKIFNTSYSHLLENKTIRLNHNQNYFSLEFSAPEYSSNHMHYDYILEGVDKDWVDADKRNYASYSNLAGGRYRFKVRASNWKGSVVNKFASIVIVINPPFWRTWWFYTLIVLIIGPLCYLFYRYRINEFLKRQSIRNGIAQDLHDQIGSTLSSISIYSKVARIYQQQQKKEKLSEVLQTIGETADDTISEMSDIVWSINPKNDHMSSIIQKIRSYAQPLCVAKNIAFSLACDQRLLKLTLEMETRKNFFLILKETLNNAIKHSHCKKIAVDIQLKGSKINLKVCDDGVGFNYEDKLTQAASAAEGGNGLRNIKCRVTELNGALVVKSSPGRGTTINFTFGNL</sequence>
<keyword evidence="1" id="KW-0597">Phosphoprotein</keyword>
<keyword evidence="4" id="KW-0808">Transferase</keyword>
<dbReference type="GO" id="GO:0046983">
    <property type="term" value="F:protein dimerization activity"/>
    <property type="evidence" value="ECO:0007669"/>
    <property type="project" value="InterPro"/>
</dbReference>
<dbReference type="Gene3D" id="2.130.10.10">
    <property type="entry name" value="YVTN repeat-like/Quinoprotein amine dehydrogenase"/>
    <property type="match status" value="3"/>
</dbReference>
<dbReference type="KEGG" id="mrub:DEO27_017150"/>
<dbReference type="OrthoDB" id="9809670at2"/>
<dbReference type="PANTHER" id="PTHR43547">
    <property type="entry name" value="TWO-COMPONENT HISTIDINE KINASE"/>
    <property type="match status" value="1"/>
</dbReference>
<dbReference type="Gene3D" id="1.20.5.1930">
    <property type="match status" value="1"/>
</dbReference>
<dbReference type="PROSITE" id="PS50109">
    <property type="entry name" value="HIS_KIN"/>
    <property type="match status" value="1"/>
</dbReference>
<dbReference type="InterPro" id="IPR011123">
    <property type="entry name" value="Y_Y_Y"/>
</dbReference>
<keyword evidence="2" id="KW-0812">Transmembrane</keyword>
<accession>A0A5C1I3E5</accession>
<feature type="domain" description="Histidine kinase" evidence="3">
    <location>
        <begin position="827"/>
        <end position="1027"/>
    </location>
</feature>
<evidence type="ECO:0000313" key="5">
    <source>
        <dbReference type="Proteomes" id="UP000251402"/>
    </source>
</evidence>
<dbReference type="GO" id="GO:0000155">
    <property type="term" value="F:phosphorelay sensor kinase activity"/>
    <property type="evidence" value="ECO:0007669"/>
    <property type="project" value="InterPro"/>
</dbReference>
<dbReference type="Pfam" id="PF02518">
    <property type="entry name" value="HATPase_c"/>
    <property type="match status" value="1"/>
</dbReference>
<dbReference type="PROSITE" id="PS51257">
    <property type="entry name" value="PROKAR_LIPOPROTEIN"/>
    <property type="match status" value="1"/>
</dbReference>
<dbReference type="Pfam" id="PF07495">
    <property type="entry name" value="Y_Y_Y"/>
    <property type="match status" value="1"/>
</dbReference>
<evidence type="ECO:0000313" key="4">
    <source>
        <dbReference type="EMBL" id="QEM11681.1"/>
    </source>
</evidence>
<evidence type="ECO:0000259" key="3">
    <source>
        <dbReference type="PROSITE" id="PS50109"/>
    </source>
</evidence>